<name>A0A554XII7_9BURK</name>
<dbReference type="Pfam" id="PF02926">
    <property type="entry name" value="THUMP"/>
    <property type="match status" value="1"/>
</dbReference>
<comment type="caution">
    <text evidence="5">The sequence shown here is derived from an EMBL/GenBank/DDBJ whole genome shotgun (WGS) entry which is preliminary data.</text>
</comment>
<dbReference type="InterPro" id="IPR029063">
    <property type="entry name" value="SAM-dependent_MTases_sf"/>
</dbReference>
<dbReference type="GO" id="GO:0003723">
    <property type="term" value="F:RNA binding"/>
    <property type="evidence" value="ECO:0007669"/>
    <property type="project" value="UniProtKB-UniRule"/>
</dbReference>
<dbReference type="EMBL" id="VJON01000006">
    <property type="protein sequence ID" value="TSE35643.1"/>
    <property type="molecule type" value="Genomic_DNA"/>
</dbReference>
<dbReference type="GO" id="GO:0070043">
    <property type="term" value="F:rRNA (guanine-N7-)-methyltransferase activity"/>
    <property type="evidence" value="ECO:0007669"/>
    <property type="project" value="TreeGrafter"/>
</dbReference>
<dbReference type="CDD" id="cd11715">
    <property type="entry name" value="THUMP_AdoMetMT"/>
    <property type="match status" value="1"/>
</dbReference>
<keyword evidence="3" id="KW-0694">RNA-binding</keyword>
<dbReference type="PANTHER" id="PTHR47313:SF1">
    <property type="entry name" value="RIBOSOMAL RNA LARGE SUBUNIT METHYLTRANSFERASE K_L"/>
    <property type="match status" value="1"/>
</dbReference>
<keyword evidence="1 5" id="KW-0489">Methyltransferase</keyword>
<dbReference type="Proteomes" id="UP000318294">
    <property type="component" value="Unassembled WGS sequence"/>
</dbReference>
<dbReference type="PROSITE" id="PS51165">
    <property type="entry name" value="THUMP"/>
    <property type="match status" value="1"/>
</dbReference>
<dbReference type="InterPro" id="IPR004114">
    <property type="entry name" value="THUMP_dom"/>
</dbReference>
<dbReference type="Gene3D" id="3.30.2130.30">
    <property type="match status" value="1"/>
</dbReference>
<keyword evidence="2 5" id="KW-0808">Transferase</keyword>
<sequence length="406" mass="44613">MIDNLDVFLPCAAGCADFLADEVATLLGQARAALRIERAGVGLRADWDAVLRLNLHSRIAQRVLVQLWRGPYDTEDDLYAAAAALTWEDWLTPRHTVKVEVTAQRSPLRSLHFAGLRIKDALCDRLRARCGARPSVDTAHPDVRIHLHLSAREATLALDTSGEPLFKRGWRIDHGDAPLKETLAAAMIAASGWRGSDDAGCPVPLFDPCCGSGTLVIEAAQIARRQAPGRLRRFAFERLLPHDAARWAACRAAARAQEIDWPADRPPIAFGSDVSFRMVDFARRNAERAGVGAAVSFRGGDALQRLPPAPEPGVLLLNPPYGERIAAAGVAGELGADAFYERLAAHWKTHFGGWTAWVLTPDRDLPRRLRLQPSRRVPLFNGPIECRLMRFDLAARNEKTDAFSAD</sequence>
<gene>
    <name evidence="5" type="primary">rlmL</name>
    <name evidence="5" type="ORF">Tchar_00633</name>
</gene>
<reference evidence="5 6" key="1">
    <citation type="submission" date="2019-07" db="EMBL/GenBank/DDBJ databases">
        <title>Tepidimonas charontis SPSP-6 draft genome.</title>
        <authorList>
            <person name="Da Costa M.S."/>
            <person name="Froufe H.J.C."/>
            <person name="Egas C."/>
            <person name="Albuquerque L."/>
        </authorList>
    </citation>
    <scope>NUCLEOTIDE SEQUENCE [LARGE SCALE GENOMIC DNA]</scope>
    <source>
        <strain evidence="5 6">SPSP-6</strain>
    </source>
</reference>
<accession>A0A554XII7</accession>
<evidence type="ECO:0000256" key="2">
    <source>
        <dbReference type="ARBA" id="ARBA00022679"/>
    </source>
</evidence>
<dbReference type="EC" id="2.1.1.173" evidence="5"/>
<evidence type="ECO:0000256" key="1">
    <source>
        <dbReference type="ARBA" id="ARBA00022603"/>
    </source>
</evidence>
<proteinExistence type="predicted"/>
<dbReference type="Gene3D" id="3.40.50.150">
    <property type="entry name" value="Vaccinia Virus protein VP39"/>
    <property type="match status" value="1"/>
</dbReference>
<dbReference type="InterPro" id="IPR000241">
    <property type="entry name" value="RlmKL-like_Mtase"/>
</dbReference>
<dbReference type="Pfam" id="PF01170">
    <property type="entry name" value="UPF0020"/>
    <property type="match status" value="1"/>
</dbReference>
<feature type="domain" description="THUMP" evidence="4">
    <location>
        <begin position="49"/>
        <end position="160"/>
    </location>
</feature>
<dbReference type="PANTHER" id="PTHR47313">
    <property type="entry name" value="RIBOSOMAL RNA LARGE SUBUNIT METHYLTRANSFERASE K/L"/>
    <property type="match status" value="1"/>
</dbReference>
<evidence type="ECO:0000313" key="6">
    <source>
        <dbReference type="Proteomes" id="UP000318294"/>
    </source>
</evidence>
<dbReference type="Pfam" id="PF22020">
    <property type="entry name" value="RlmL_1st"/>
    <property type="match status" value="1"/>
</dbReference>
<organism evidence="5 6">
    <name type="scientific">Tepidimonas charontis</name>
    <dbReference type="NCBI Taxonomy" id="2267262"/>
    <lineage>
        <taxon>Bacteria</taxon>
        <taxon>Pseudomonadati</taxon>
        <taxon>Pseudomonadota</taxon>
        <taxon>Betaproteobacteria</taxon>
        <taxon>Burkholderiales</taxon>
        <taxon>Tepidimonas</taxon>
    </lineage>
</organism>
<keyword evidence="6" id="KW-1185">Reference proteome</keyword>
<dbReference type="SMART" id="SM00981">
    <property type="entry name" value="THUMP"/>
    <property type="match status" value="1"/>
</dbReference>
<protein>
    <submittedName>
        <fullName evidence="5">Ribosomal RNA large subunit methyltransferase L</fullName>
        <ecNumber evidence="5">2.1.1.173</ecNumber>
    </submittedName>
</protein>
<evidence type="ECO:0000256" key="3">
    <source>
        <dbReference type="PROSITE-ProRule" id="PRU00529"/>
    </source>
</evidence>
<dbReference type="InterPro" id="IPR054170">
    <property type="entry name" value="RlmL_1st"/>
</dbReference>
<dbReference type="AlphaFoldDB" id="A0A554XII7"/>
<dbReference type="GO" id="GO:0052915">
    <property type="term" value="F:23S rRNA (guanine(2445)-N(2))-methyltransferase activity"/>
    <property type="evidence" value="ECO:0007669"/>
    <property type="project" value="UniProtKB-EC"/>
</dbReference>
<evidence type="ECO:0000259" key="4">
    <source>
        <dbReference type="PROSITE" id="PS51165"/>
    </source>
</evidence>
<dbReference type="SUPFAM" id="SSF53335">
    <property type="entry name" value="S-adenosyl-L-methionine-dependent methyltransferases"/>
    <property type="match status" value="1"/>
</dbReference>
<evidence type="ECO:0000313" key="5">
    <source>
        <dbReference type="EMBL" id="TSE35643.1"/>
    </source>
</evidence>